<protein>
    <recommendedName>
        <fullName evidence="7 8">Acyl carrier protein</fullName>
        <shortName evidence="7">ACP</shortName>
    </recommendedName>
</protein>
<keyword evidence="3 7" id="KW-0597">Phosphoprotein</keyword>
<evidence type="ECO:0000313" key="12">
    <source>
        <dbReference type="EMBL" id="CAH1221521.1"/>
    </source>
</evidence>
<gene>
    <name evidence="7 12" type="primary">acpP</name>
    <name evidence="12" type="ORF">PAECIP111891_05215</name>
</gene>
<comment type="subcellular location">
    <subcellularLocation>
        <location evidence="7">Cytoplasm</location>
    </subcellularLocation>
</comment>
<dbReference type="Proteomes" id="UP000838821">
    <property type="component" value="Unassembled WGS sequence"/>
</dbReference>
<comment type="function">
    <text evidence="7 9">Carrier of the growing fatty acid chain in fatty acid biosynthesis.</text>
</comment>
<keyword evidence="13" id="KW-1185">Reference proteome</keyword>
<dbReference type="PANTHER" id="PTHR20863">
    <property type="entry name" value="ACYL CARRIER PROTEIN"/>
    <property type="match status" value="1"/>
</dbReference>
<dbReference type="EMBL" id="CAKMMW010000020">
    <property type="protein sequence ID" value="CAH1221521.1"/>
    <property type="molecule type" value="Genomic_DNA"/>
</dbReference>
<keyword evidence="7" id="KW-0963">Cytoplasm</keyword>
<sequence length="135" mass="15174">MSRHQQLSTHKAQEKSHIPNITPPSKSSPFSPMAGHIQTLQRTIGNQAVQRMVESATSSSIQRKVIDIIIEHLDFNESFVTPSSSFVDDLAVDELSMTEIVVAFEEEFGIKIPDEQAERFRTVKDAISFIAFRSK</sequence>
<comment type="PTM">
    <text evidence="7">4'-phosphopantetheine is transferred from CoA to a specific serine of apo-ACP by AcpS. This modification is essential for activity because fatty acids are bound in thioester linkage to the sulfhydryl of the prosthetic group.</text>
</comment>
<comment type="caution">
    <text evidence="7">Lacks conserved residue(s) required for the propagation of feature annotation.</text>
</comment>
<name>A0ABN8H0W3_9BACL</name>
<reference evidence="12" key="1">
    <citation type="submission" date="2022-01" db="EMBL/GenBank/DDBJ databases">
        <authorList>
            <person name="Criscuolo A."/>
        </authorList>
    </citation>
    <scope>NUCLEOTIDE SEQUENCE</scope>
    <source>
        <strain evidence="12">CIP111891</strain>
    </source>
</reference>
<comment type="pathway">
    <text evidence="7 9">Lipid metabolism; fatty acid biosynthesis.</text>
</comment>
<evidence type="ECO:0000256" key="10">
    <source>
        <dbReference type="SAM" id="MobiDB-lite"/>
    </source>
</evidence>
<dbReference type="Pfam" id="PF00550">
    <property type="entry name" value="PP-binding"/>
    <property type="match status" value="1"/>
</dbReference>
<keyword evidence="4 7" id="KW-0276">Fatty acid metabolism</keyword>
<evidence type="ECO:0000256" key="3">
    <source>
        <dbReference type="ARBA" id="ARBA00022553"/>
    </source>
</evidence>
<evidence type="ECO:0000256" key="2">
    <source>
        <dbReference type="ARBA" id="ARBA00022516"/>
    </source>
</evidence>
<comment type="PTM">
    <text evidence="9">4'-phosphopantetheine is transferred from CoA to a specific serine of apo-ACP by acpS.</text>
</comment>
<evidence type="ECO:0000256" key="6">
    <source>
        <dbReference type="ARBA" id="ARBA00023160"/>
    </source>
</evidence>
<evidence type="ECO:0000256" key="8">
    <source>
        <dbReference type="NCBIfam" id="TIGR00517"/>
    </source>
</evidence>
<keyword evidence="5 7" id="KW-0443">Lipid metabolism</keyword>
<evidence type="ECO:0000256" key="9">
    <source>
        <dbReference type="RuleBase" id="RU003545"/>
    </source>
</evidence>
<dbReference type="RefSeq" id="WP_253074979.1">
    <property type="nucleotide sequence ID" value="NZ_CAKMMW010000020.1"/>
</dbReference>
<evidence type="ECO:0000256" key="7">
    <source>
        <dbReference type="HAMAP-Rule" id="MF_01217"/>
    </source>
</evidence>
<comment type="caution">
    <text evidence="12">The sequence shown here is derived from an EMBL/GenBank/DDBJ whole genome shotgun (WGS) entry which is preliminary data.</text>
</comment>
<organism evidence="12 13">
    <name type="scientific">Paenibacillus allorhizoplanae</name>
    <dbReference type="NCBI Taxonomy" id="2905648"/>
    <lineage>
        <taxon>Bacteria</taxon>
        <taxon>Bacillati</taxon>
        <taxon>Bacillota</taxon>
        <taxon>Bacilli</taxon>
        <taxon>Bacillales</taxon>
        <taxon>Paenibacillaceae</taxon>
        <taxon>Paenibacillus</taxon>
    </lineage>
</organism>
<dbReference type="PROSITE" id="PS50075">
    <property type="entry name" value="CARRIER"/>
    <property type="match status" value="1"/>
</dbReference>
<dbReference type="InterPro" id="IPR009081">
    <property type="entry name" value="PP-bd_ACP"/>
</dbReference>
<evidence type="ECO:0000259" key="11">
    <source>
        <dbReference type="PROSITE" id="PS50075"/>
    </source>
</evidence>
<dbReference type="InterPro" id="IPR003231">
    <property type="entry name" value="ACP"/>
</dbReference>
<evidence type="ECO:0000256" key="4">
    <source>
        <dbReference type="ARBA" id="ARBA00022832"/>
    </source>
</evidence>
<feature type="domain" description="Carrier" evidence="11">
    <location>
        <begin position="56"/>
        <end position="134"/>
    </location>
</feature>
<feature type="compositionally biased region" description="Polar residues" evidence="10">
    <location>
        <begin position="1"/>
        <end position="10"/>
    </location>
</feature>
<keyword evidence="1 7" id="KW-0596">Phosphopantetheine</keyword>
<dbReference type="SUPFAM" id="SSF47336">
    <property type="entry name" value="ACP-like"/>
    <property type="match status" value="1"/>
</dbReference>
<evidence type="ECO:0000313" key="13">
    <source>
        <dbReference type="Proteomes" id="UP000838821"/>
    </source>
</evidence>
<dbReference type="HAMAP" id="MF_01217">
    <property type="entry name" value="Acyl_carrier"/>
    <property type="match status" value="1"/>
</dbReference>
<keyword evidence="6 7" id="KW-0275">Fatty acid biosynthesis</keyword>
<feature type="region of interest" description="Disordered" evidence="10">
    <location>
        <begin position="1"/>
        <end position="37"/>
    </location>
</feature>
<dbReference type="Gene3D" id="1.10.1200.10">
    <property type="entry name" value="ACP-like"/>
    <property type="match status" value="1"/>
</dbReference>
<dbReference type="NCBIfam" id="TIGR00517">
    <property type="entry name" value="acyl_carrier"/>
    <property type="match status" value="1"/>
</dbReference>
<comment type="similarity">
    <text evidence="7">Belongs to the acyl carrier protein (ACP) family.</text>
</comment>
<dbReference type="InterPro" id="IPR036736">
    <property type="entry name" value="ACP-like_sf"/>
</dbReference>
<proteinExistence type="inferred from homology"/>
<dbReference type="PANTHER" id="PTHR20863:SF76">
    <property type="entry name" value="CARRIER DOMAIN-CONTAINING PROTEIN"/>
    <property type="match status" value="1"/>
</dbReference>
<dbReference type="NCBIfam" id="NF002148">
    <property type="entry name" value="PRK00982.1-2"/>
    <property type="match status" value="1"/>
</dbReference>
<keyword evidence="2 7" id="KW-0444">Lipid biosynthesis</keyword>
<evidence type="ECO:0000256" key="5">
    <source>
        <dbReference type="ARBA" id="ARBA00023098"/>
    </source>
</evidence>
<accession>A0ABN8H0W3</accession>
<evidence type="ECO:0000256" key="1">
    <source>
        <dbReference type="ARBA" id="ARBA00022450"/>
    </source>
</evidence>